<evidence type="ECO:0000259" key="2">
    <source>
        <dbReference type="Pfam" id="PF13240"/>
    </source>
</evidence>
<reference evidence="3 4" key="1">
    <citation type="submission" date="2018-09" db="EMBL/GenBank/DDBJ databases">
        <title>Discovery and Ecogenomic Context for Candidatus Cryosericales, a Global Caldiserica Order Active in Thawing Permafrost.</title>
        <authorList>
            <person name="Martinez M.A."/>
            <person name="Woodcroft B.J."/>
            <person name="Ignacio Espinoza J.C."/>
            <person name="Zayed A."/>
            <person name="Singleton C.M."/>
            <person name="Boyd J."/>
            <person name="Li Y.-F."/>
            <person name="Purvine S."/>
            <person name="Maughan H."/>
            <person name="Hodgkins S.B."/>
            <person name="Anderson D."/>
            <person name="Sederholm M."/>
            <person name="Temperton B."/>
            <person name="Saleska S.R."/>
            <person name="Tyson G.W."/>
            <person name="Rich V.I."/>
        </authorList>
    </citation>
    <scope>NUCLEOTIDE SEQUENCE [LARGE SCALE GENOMIC DNA]</scope>
    <source>
        <strain evidence="3 4">SMC1</strain>
    </source>
</reference>
<dbReference type="EMBL" id="QXIY01000001">
    <property type="protein sequence ID" value="RIE17678.1"/>
    <property type="molecule type" value="Genomic_DNA"/>
</dbReference>
<comment type="caution">
    <text evidence="3">The sequence shown here is derived from an EMBL/GenBank/DDBJ whole genome shotgun (WGS) entry which is preliminary data.</text>
</comment>
<dbReference type="PROSITE" id="PS51257">
    <property type="entry name" value="PROKAR_LIPOPROTEIN"/>
    <property type="match status" value="1"/>
</dbReference>
<sequence length="226" mass="24411">MNKKSLVKLLFLVMIVMFLFPWVLVSCGGEKIMSATGFQIETGQYATVMKTNGFAASQNFQIILRTILFIVLFLSVIGFFVGFAPDEDGDMTLAFSSSFQSLILVGLYIGAPIAFYNEISQGSTSSSEIAAMSGFIHFEFQPAFYLTLLLSLGCTFLCFAVLREQDAKDAALLTTDAPPRPSLSPTVDSSSLLFCPSCGYGNPKGSKFCLKCGTALTVPDDPAKKS</sequence>
<accession>A0A398DZV6</accession>
<evidence type="ECO:0000313" key="4">
    <source>
        <dbReference type="Proteomes" id="UP000266113"/>
    </source>
</evidence>
<keyword evidence="1" id="KW-1133">Transmembrane helix</keyword>
<dbReference type="OrthoDB" id="2410059at2"/>
<name>A0A398DZV6_9BACT</name>
<evidence type="ECO:0000256" key="1">
    <source>
        <dbReference type="SAM" id="Phobius"/>
    </source>
</evidence>
<feature type="transmembrane region" description="Helical" evidence="1">
    <location>
        <begin position="7"/>
        <end position="25"/>
    </location>
</feature>
<feature type="transmembrane region" description="Helical" evidence="1">
    <location>
        <begin position="143"/>
        <end position="162"/>
    </location>
</feature>
<feature type="transmembrane region" description="Helical" evidence="1">
    <location>
        <begin position="62"/>
        <end position="81"/>
    </location>
</feature>
<feature type="transmembrane region" description="Helical" evidence="1">
    <location>
        <begin position="93"/>
        <end position="116"/>
    </location>
</feature>
<feature type="domain" description="Zinc-ribbon" evidence="2">
    <location>
        <begin position="194"/>
        <end position="216"/>
    </location>
</feature>
<evidence type="ECO:0000313" key="3">
    <source>
        <dbReference type="EMBL" id="RIE17678.1"/>
    </source>
</evidence>
<proteinExistence type="predicted"/>
<organism evidence="3 4">
    <name type="scientific">Candidatus Cryosericum septentrionale</name>
    <dbReference type="NCBI Taxonomy" id="2290913"/>
    <lineage>
        <taxon>Bacteria</taxon>
        <taxon>Pseudomonadati</taxon>
        <taxon>Caldisericota/Cryosericota group</taxon>
        <taxon>Candidatus Cryosericota</taxon>
        <taxon>Candidatus Cryosericia</taxon>
        <taxon>Candidatus Cryosericales</taxon>
        <taxon>Candidatus Cryosericaceae</taxon>
        <taxon>Candidatus Cryosericum</taxon>
    </lineage>
</organism>
<keyword evidence="4" id="KW-1185">Reference proteome</keyword>
<dbReference type="InterPro" id="IPR026870">
    <property type="entry name" value="Zinc_ribbon_dom"/>
</dbReference>
<dbReference type="Proteomes" id="UP000266113">
    <property type="component" value="Unassembled WGS sequence"/>
</dbReference>
<protein>
    <submittedName>
        <fullName evidence="3">Zinc ribbon domain-containing protein</fullName>
    </submittedName>
</protein>
<keyword evidence="1" id="KW-0472">Membrane</keyword>
<dbReference type="AlphaFoldDB" id="A0A398DZV6"/>
<dbReference type="RefSeq" id="WP_119084839.1">
    <property type="nucleotide sequence ID" value="NZ_QXIY01000001.1"/>
</dbReference>
<keyword evidence="1" id="KW-0812">Transmembrane</keyword>
<gene>
    <name evidence="3" type="ORF">SMC1_00400</name>
</gene>
<dbReference type="Pfam" id="PF13240">
    <property type="entry name" value="Zn_Ribbon_1"/>
    <property type="match status" value="1"/>
</dbReference>